<protein>
    <submittedName>
        <fullName evidence="1">Uncharacterized protein</fullName>
    </submittedName>
</protein>
<sequence length="129" mass="14399">MLRAVVRGTGLDPKRFPLQTLPELAEKCPESMKLIDHFRALWHPAGLCRAAAPWRFRTMQLEYLVVLGSLHPTRPRNPKVPLARACIISDLIYRTDLSLAEENTAEPEKTRIAGSTTYTYAPMPVGASA</sequence>
<name>A0ACC3SPF8_9PEZI</name>
<gene>
    <name evidence="1" type="ORF">M8818_000085</name>
</gene>
<reference evidence="1" key="1">
    <citation type="submission" date="2024-02" db="EMBL/GenBank/DDBJ databases">
        <title>Metagenome Assembled Genome of Zalaria obscura JY119.</title>
        <authorList>
            <person name="Vighnesh L."/>
            <person name="Jagadeeshwari U."/>
            <person name="Venkata Ramana C."/>
            <person name="Sasikala C."/>
        </authorList>
    </citation>
    <scope>NUCLEOTIDE SEQUENCE</scope>
    <source>
        <strain evidence="1">JY119</strain>
    </source>
</reference>
<keyword evidence="2" id="KW-1185">Reference proteome</keyword>
<dbReference type="EMBL" id="JAMKPW020000001">
    <property type="protein sequence ID" value="KAK8221920.1"/>
    <property type="molecule type" value="Genomic_DNA"/>
</dbReference>
<dbReference type="Proteomes" id="UP001320706">
    <property type="component" value="Unassembled WGS sequence"/>
</dbReference>
<organism evidence="1 2">
    <name type="scientific">Zalaria obscura</name>
    <dbReference type="NCBI Taxonomy" id="2024903"/>
    <lineage>
        <taxon>Eukaryota</taxon>
        <taxon>Fungi</taxon>
        <taxon>Dikarya</taxon>
        <taxon>Ascomycota</taxon>
        <taxon>Pezizomycotina</taxon>
        <taxon>Dothideomycetes</taxon>
        <taxon>Dothideomycetidae</taxon>
        <taxon>Dothideales</taxon>
        <taxon>Zalariaceae</taxon>
        <taxon>Zalaria</taxon>
    </lineage>
</organism>
<comment type="caution">
    <text evidence="1">The sequence shown here is derived from an EMBL/GenBank/DDBJ whole genome shotgun (WGS) entry which is preliminary data.</text>
</comment>
<proteinExistence type="predicted"/>
<evidence type="ECO:0000313" key="2">
    <source>
        <dbReference type="Proteomes" id="UP001320706"/>
    </source>
</evidence>
<evidence type="ECO:0000313" key="1">
    <source>
        <dbReference type="EMBL" id="KAK8221920.1"/>
    </source>
</evidence>
<accession>A0ACC3SPF8</accession>